<sequence>MHYRQLFPLLTVVPLIREIASIPSRSAVNQRSNITSVNRWKGPCRIGQMHRPNPMLPNLKRLPMHICIG</sequence>
<keyword evidence="2" id="KW-1185">Reference proteome</keyword>
<evidence type="ECO:0000313" key="2">
    <source>
        <dbReference type="Proteomes" id="UP001175271"/>
    </source>
</evidence>
<dbReference type="Proteomes" id="UP001175271">
    <property type="component" value="Unassembled WGS sequence"/>
</dbReference>
<reference evidence="1" key="1">
    <citation type="submission" date="2023-06" db="EMBL/GenBank/DDBJ databases">
        <title>Genomic analysis of the entomopathogenic nematode Steinernema hermaphroditum.</title>
        <authorList>
            <person name="Schwarz E.M."/>
            <person name="Heppert J.K."/>
            <person name="Baniya A."/>
            <person name="Schwartz H.T."/>
            <person name="Tan C.-H."/>
            <person name="Antoshechkin I."/>
            <person name="Sternberg P.W."/>
            <person name="Goodrich-Blair H."/>
            <person name="Dillman A.R."/>
        </authorList>
    </citation>
    <scope>NUCLEOTIDE SEQUENCE</scope>
    <source>
        <strain evidence="1">PS9179</strain>
        <tissue evidence="1">Whole animal</tissue>
    </source>
</reference>
<name>A0AA39HJR9_9BILA</name>
<comment type="caution">
    <text evidence="1">The sequence shown here is derived from an EMBL/GenBank/DDBJ whole genome shotgun (WGS) entry which is preliminary data.</text>
</comment>
<organism evidence="1 2">
    <name type="scientific">Steinernema hermaphroditum</name>
    <dbReference type="NCBI Taxonomy" id="289476"/>
    <lineage>
        <taxon>Eukaryota</taxon>
        <taxon>Metazoa</taxon>
        <taxon>Ecdysozoa</taxon>
        <taxon>Nematoda</taxon>
        <taxon>Chromadorea</taxon>
        <taxon>Rhabditida</taxon>
        <taxon>Tylenchina</taxon>
        <taxon>Panagrolaimomorpha</taxon>
        <taxon>Strongyloidoidea</taxon>
        <taxon>Steinernematidae</taxon>
        <taxon>Steinernema</taxon>
    </lineage>
</organism>
<proteinExistence type="predicted"/>
<protein>
    <submittedName>
        <fullName evidence="1">Uncharacterized protein</fullName>
    </submittedName>
</protein>
<dbReference type="EMBL" id="JAUCMV010000004">
    <property type="protein sequence ID" value="KAK0407153.1"/>
    <property type="molecule type" value="Genomic_DNA"/>
</dbReference>
<accession>A0AA39HJR9</accession>
<gene>
    <name evidence="1" type="ORF">QR680_019036</name>
</gene>
<evidence type="ECO:0000313" key="1">
    <source>
        <dbReference type="EMBL" id="KAK0407153.1"/>
    </source>
</evidence>
<dbReference type="AlphaFoldDB" id="A0AA39HJR9"/>